<evidence type="ECO:0000259" key="13">
    <source>
        <dbReference type="PROSITE" id="PS51900"/>
    </source>
</evidence>
<dbReference type="InterPro" id="IPR002104">
    <property type="entry name" value="Integrase_catalytic"/>
</dbReference>
<comment type="subunit">
    <text evidence="11">Forms a cyclic heterotetrameric complex composed of two molecules of XerC and two molecules of XerD.</text>
</comment>
<keyword evidence="5 11" id="KW-0132">Cell division</keyword>
<dbReference type="HAMAP" id="MF_01808">
    <property type="entry name" value="Recomb_XerC_XerD"/>
    <property type="match status" value="1"/>
</dbReference>
<feature type="domain" description="Tyr recombinase" evidence="12">
    <location>
        <begin position="114"/>
        <end position="300"/>
    </location>
</feature>
<comment type="function">
    <text evidence="11">Site-specific tyrosine recombinase, which acts by catalyzing the cutting and rejoining of the recombining DNA molecules. The XerC-XerD complex is essential to convert dimers of the bacterial chromosome into monomers to permit their segregation at cell division. It also contributes to the segregational stability of plasmids.</text>
</comment>
<gene>
    <name evidence="11 14" type="primary">xerD</name>
    <name evidence="14" type="ORF">D0433_09560</name>
</gene>
<dbReference type="GO" id="GO:0009037">
    <property type="term" value="F:tyrosine-based site-specific recombinase activity"/>
    <property type="evidence" value="ECO:0007669"/>
    <property type="project" value="UniProtKB-UniRule"/>
</dbReference>
<evidence type="ECO:0000256" key="5">
    <source>
        <dbReference type="ARBA" id="ARBA00022618"/>
    </source>
</evidence>
<dbReference type="InterPro" id="IPR004107">
    <property type="entry name" value="Integrase_SAM-like_N"/>
</dbReference>
<evidence type="ECO:0000313" key="15">
    <source>
        <dbReference type="Proteomes" id="UP000266389"/>
    </source>
</evidence>
<evidence type="ECO:0000256" key="3">
    <source>
        <dbReference type="ARBA" id="ARBA00015810"/>
    </source>
</evidence>
<evidence type="ECO:0000256" key="6">
    <source>
        <dbReference type="ARBA" id="ARBA00022829"/>
    </source>
</evidence>
<dbReference type="Pfam" id="PF00589">
    <property type="entry name" value="Phage_integrase"/>
    <property type="match status" value="1"/>
</dbReference>
<dbReference type="PROSITE" id="PS51898">
    <property type="entry name" value="TYR_RECOMBINASE"/>
    <property type="match status" value="1"/>
</dbReference>
<evidence type="ECO:0000313" key="14">
    <source>
        <dbReference type="EMBL" id="RFM23711.1"/>
    </source>
</evidence>
<proteinExistence type="inferred from homology"/>
<dbReference type="SUPFAM" id="SSF56349">
    <property type="entry name" value="DNA breaking-rejoining enzymes"/>
    <property type="match status" value="1"/>
</dbReference>
<feature type="active site" evidence="11">
    <location>
        <position position="252"/>
    </location>
</feature>
<dbReference type="NCBIfam" id="TIGR02225">
    <property type="entry name" value="recomb_XerD"/>
    <property type="match status" value="1"/>
</dbReference>
<feature type="active site" evidence="11">
    <location>
        <position position="181"/>
    </location>
</feature>
<dbReference type="Proteomes" id="UP000266389">
    <property type="component" value="Unassembled WGS sequence"/>
</dbReference>
<evidence type="ECO:0000256" key="1">
    <source>
        <dbReference type="ARBA" id="ARBA00004496"/>
    </source>
</evidence>
<dbReference type="GO" id="GO:0051301">
    <property type="term" value="P:cell division"/>
    <property type="evidence" value="ECO:0007669"/>
    <property type="project" value="UniProtKB-KW"/>
</dbReference>
<comment type="subcellular location">
    <subcellularLocation>
        <location evidence="1 11">Cytoplasm</location>
    </subcellularLocation>
</comment>
<keyword evidence="8 11" id="KW-0238">DNA-binding</keyword>
<dbReference type="GO" id="GO:0007059">
    <property type="term" value="P:chromosome segregation"/>
    <property type="evidence" value="ECO:0007669"/>
    <property type="project" value="UniProtKB-UniRule"/>
</dbReference>
<keyword evidence="7 11" id="KW-0229">DNA integration</keyword>
<dbReference type="InterPro" id="IPR010998">
    <property type="entry name" value="Integrase_recombinase_N"/>
</dbReference>
<dbReference type="GO" id="GO:0006313">
    <property type="term" value="P:DNA transposition"/>
    <property type="evidence" value="ECO:0007669"/>
    <property type="project" value="UniProtKB-UniRule"/>
</dbReference>
<evidence type="ECO:0000256" key="10">
    <source>
        <dbReference type="ARBA" id="ARBA00023306"/>
    </source>
</evidence>
<evidence type="ECO:0000256" key="4">
    <source>
        <dbReference type="ARBA" id="ARBA00022490"/>
    </source>
</evidence>
<evidence type="ECO:0000256" key="8">
    <source>
        <dbReference type="ARBA" id="ARBA00023125"/>
    </source>
</evidence>
<evidence type="ECO:0000259" key="12">
    <source>
        <dbReference type="PROSITE" id="PS51898"/>
    </source>
</evidence>
<accession>A0A395LZ56</accession>
<comment type="caution">
    <text evidence="14">The sequence shown here is derived from an EMBL/GenBank/DDBJ whole genome shotgun (WGS) entry which is preliminary data.</text>
</comment>
<dbReference type="InterPro" id="IPR013762">
    <property type="entry name" value="Integrase-like_cat_sf"/>
</dbReference>
<keyword evidence="6 11" id="KW-0159">Chromosome partition</keyword>
<keyword evidence="9 11" id="KW-0233">DNA recombination</keyword>
<dbReference type="InterPro" id="IPR011932">
    <property type="entry name" value="Recomb_XerD"/>
</dbReference>
<dbReference type="EMBL" id="PHFL01000060">
    <property type="protein sequence ID" value="RFM23711.1"/>
    <property type="molecule type" value="Genomic_DNA"/>
</dbReference>
<dbReference type="PROSITE" id="PS51900">
    <property type="entry name" value="CB"/>
    <property type="match status" value="1"/>
</dbReference>
<evidence type="ECO:0000256" key="11">
    <source>
        <dbReference type="HAMAP-Rule" id="MF_01807"/>
    </source>
</evidence>
<protein>
    <recommendedName>
        <fullName evidence="3 11">Tyrosine recombinase XerD</fullName>
    </recommendedName>
</protein>
<dbReference type="HAMAP" id="MF_01807">
    <property type="entry name" value="Recomb_XerD"/>
    <property type="match status" value="1"/>
</dbReference>
<dbReference type="InterPro" id="IPR044068">
    <property type="entry name" value="CB"/>
</dbReference>
<dbReference type="AlphaFoldDB" id="A0A395LZ56"/>
<feature type="active site" description="O-(3'-phospho-DNA)-tyrosine intermediate" evidence="11">
    <location>
        <position position="287"/>
    </location>
</feature>
<dbReference type="GO" id="GO:0003677">
    <property type="term" value="F:DNA binding"/>
    <property type="evidence" value="ECO:0007669"/>
    <property type="project" value="UniProtKB-UniRule"/>
</dbReference>
<name>A0A395LZ56_9BACT</name>
<feature type="domain" description="Core-binding (CB)" evidence="13">
    <location>
        <begin position="8"/>
        <end position="93"/>
    </location>
</feature>
<dbReference type="Gene3D" id="1.10.443.10">
    <property type="entry name" value="Intergrase catalytic core"/>
    <property type="match status" value="1"/>
</dbReference>
<dbReference type="InterPro" id="IPR011010">
    <property type="entry name" value="DNA_brk_join_enz"/>
</dbReference>
<keyword evidence="4 11" id="KW-0963">Cytoplasm</keyword>
<evidence type="ECO:0000256" key="7">
    <source>
        <dbReference type="ARBA" id="ARBA00022908"/>
    </source>
</evidence>
<feature type="active site" evidence="11">
    <location>
        <position position="157"/>
    </location>
</feature>
<feature type="active site" evidence="11">
    <location>
        <position position="278"/>
    </location>
</feature>
<dbReference type="InterPro" id="IPR023009">
    <property type="entry name" value="Tyrosine_recombinase_XerC/XerD"/>
</dbReference>
<dbReference type="NCBIfam" id="NF001399">
    <property type="entry name" value="PRK00283.1"/>
    <property type="match status" value="1"/>
</dbReference>
<reference evidence="14 15" key="1">
    <citation type="journal article" date="2011" name="ISME J.">
        <title>Community ecology of hot spring cyanobacterial mats: predominant populations and their functional potential.</title>
        <authorList>
            <person name="Klatt C.G."/>
            <person name="Wood J.M."/>
            <person name="Rusch D.B."/>
            <person name="Bateson M.M."/>
            <person name="Hamamura N."/>
            <person name="Heidelberg J.F."/>
            <person name="Grossman A.R."/>
            <person name="Bhaya D."/>
            <person name="Cohan F.M."/>
            <person name="Kuhl M."/>
            <person name="Bryant D.A."/>
            <person name="Ward D.M."/>
        </authorList>
    </citation>
    <scope>NUCLEOTIDE SEQUENCE [LARGE SCALE GENOMIC DNA]</scope>
    <source>
        <strain evidence="14">OS</strain>
    </source>
</reference>
<comment type="similarity">
    <text evidence="2 11">Belongs to the 'phage' integrase family. XerD subfamily.</text>
</comment>
<evidence type="ECO:0000256" key="2">
    <source>
        <dbReference type="ARBA" id="ARBA00010450"/>
    </source>
</evidence>
<dbReference type="Pfam" id="PF02899">
    <property type="entry name" value="Phage_int_SAM_1"/>
    <property type="match status" value="1"/>
</dbReference>
<dbReference type="CDD" id="cd00798">
    <property type="entry name" value="INT_XerDC_C"/>
    <property type="match status" value="1"/>
</dbReference>
<dbReference type="PANTHER" id="PTHR30349:SF81">
    <property type="entry name" value="TYROSINE RECOMBINASE XERC"/>
    <property type="match status" value="1"/>
</dbReference>
<feature type="active site" evidence="11">
    <location>
        <position position="255"/>
    </location>
</feature>
<keyword evidence="10 11" id="KW-0131">Cell cycle</keyword>
<dbReference type="Gene3D" id="1.10.150.130">
    <property type="match status" value="1"/>
</dbReference>
<dbReference type="InterPro" id="IPR050090">
    <property type="entry name" value="Tyrosine_recombinase_XerCD"/>
</dbReference>
<evidence type="ECO:0000256" key="9">
    <source>
        <dbReference type="ARBA" id="ARBA00023172"/>
    </source>
</evidence>
<dbReference type="PANTHER" id="PTHR30349">
    <property type="entry name" value="PHAGE INTEGRASE-RELATED"/>
    <property type="match status" value="1"/>
</dbReference>
<organism evidence="14 15">
    <name type="scientific">Candidatus Thermochlorobacter aerophilus</name>
    <dbReference type="NCBI Taxonomy" id="1868324"/>
    <lineage>
        <taxon>Bacteria</taxon>
        <taxon>Pseudomonadati</taxon>
        <taxon>Chlorobiota</taxon>
        <taxon>Chlorobiia</taxon>
        <taxon>Chlorobiales</taxon>
        <taxon>Candidatus Thermochlorobacteriaceae</taxon>
        <taxon>Candidatus Thermochlorobacter</taxon>
    </lineage>
</organism>
<sequence>MSEGQLKPPFSLYLRDFLHHLSLERHLAENTKEAYRNDLLRYLTFVAERHASLRSVSLTDLQEFVRLLSELGLESTSIARNISAIRSLHRFLVAEKELDTNPADDLSLPKTARYLPTVLSQEEVFRLLDAPLQHNGTSKYALRDKALLELMYACGLRVSETASLTQQNLFFEAGFIRVFGKGAKERLVPVGRSAIEWVEKYRVECRIRLMNQFSADALFLNHRGRAMTRMAIYNLIRHYAAVAAITKPVSPHTLRHSFATHLLEGGANLRAVQEMLGHSSIKTTQIYTHIDRTFLKEVHKTFHPRG</sequence>
<dbReference type="GO" id="GO:0005737">
    <property type="term" value="C:cytoplasm"/>
    <property type="evidence" value="ECO:0007669"/>
    <property type="project" value="UniProtKB-SubCell"/>
</dbReference>